<keyword evidence="1" id="KW-0732">Signal</keyword>
<keyword evidence="3" id="KW-1185">Reference proteome</keyword>
<dbReference type="AlphaFoldDB" id="A0A2G8LQZ7"/>
<feature type="chain" id="PRO_5013896704" evidence="1">
    <location>
        <begin position="21"/>
        <end position="578"/>
    </location>
</feature>
<organism evidence="2 3">
    <name type="scientific">Stichopus japonicus</name>
    <name type="common">Sea cucumber</name>
    <dbReference type="NCBI Taxonomy" id="307972"/>
    <lineage>
        <taxon>Eukaryota</taxon>
        <taxon>Metazoa</taxon>
        <taxon>Echinodermata</taxon>
        <taxon>Eleutherozoa</taxon>
        <taxon>Echinozoa</taxon>
        <taxon>Holothuroidea</taxon>
        <taxon>Aspidochirotacea</taxon>
        <taxon>Aspidochirotida</taxon>
        <taxon>Stichopodidae</taxon>
        <taxon>Apostichopus</taxon>
    </lineage>
</organism>
<sequence length="578" mass="64187">MIGSLLLVVLLASWSTGSFLLPFGPEYEDKRVTGQKYIELDNPINLDGEQYQLIAVNKRGYLSLKKAALLFSKQDARVSVIEEEDDLTKSKPIDVFFRLTNDTDMKYAIDSLIEKTHPTLFKSDQLLITTWVQHGCQESPKSEVVLLAMCVIKLCFLQKTKEMKRTTQCVLASDAVQSYAVYLTDGGGACKDGHVTLNDEESGNIAGNVPASRHLVRKQEAHHHSPVVVQLHRDPLPGGPNATVSDFEMFQLSTERGNCLSLSQSKGYVISCNDDNGRVERNTVFRLHGSPGNQQMELFGSGQCLDREHCHSSSSNLRSSDCSHCGAIHWYMRGDGTLREDNGANCIYVVESTNQAEVHHSSSGCTSFHVIHLGDIVQFKSPSKGDCLGNGVFVECNLAGRFRIYNLPRQYQLKDARTGFCFDREHCHASTSNTRLSTCSHCGAIHWSIENIKVGEDDMKNCVNRGTANSAVMKHCSDGWEKLNCEISTSVGSSSSSTPTNSSSIITGLPKPDISYYMKMMPHRQISGARLYKEDRDGFARLEFVHALPNQNTFHVVTNQGVLDVQYWVVTINTMPPQ</sequence>
<evidence type="ECO:0000313" key="3">
    <source>
        <dbReference type="Proteomes" id="UP000230750"/>
    </source>
</evidence>
<dbReference type="InterPro" id="IPR035992">
    <property type="entry name" value="Ricin_B-like_lectins"/>
</dbReference>
<accession>A0A2G8LQZ7</accession>
<reference evidence="2 3" key="1">
    <citation type="journal article" date="2017" name="PLoS Biol.">
        <title>The sea cucumber genome provides insights into morphological evolution and visceral regeneration.</title>
        <authorList>
            <person name="Zhang X."/>
            <person name="Sun L."/>
            <person name="Yuan J."/>
            <person name="Sun Y."/>
            <person name="Gao Y."/>
            <person name="Zhang L."/>
            <person name="Li S."/>
            <person name="Dai H."/>
            <person name="Hamel J.F."/>
            <person name="Liu C."/>
            <person name="Yu Y."/>
            <person name="Liu S."/>
            <person name="Lin W."/>
            <person name="Guo K."/>
            <person name="Jin S."/>
            <person name="Xu P."/>
            <person name="Storey K.B."/>
            <person name="Huan P."/>
            <person name="Zhang T."/>
            <person name="Zhou Y."/>
            <person name="Zhang J."/>
            <person name="Lin C."/>
            <person name="Li X."/>
            <person name="Xing L."/>
            <person name="Huo D."/>
            <person name="Sun M."/>
            <person name="Wang L."/>
            <person name="Mercier A."/>
            <person name="Li F."/>
            <person name="Yang H."/>
            <person name="Xiang J."/>
        </authorList>
    </citation>
    <scope>NUCLEOTIDE SEQUENCE [LARGE SCALE GENOMIC DNA]</scope>
    <source>
        <strain evidence="2">Shaxun</strain>
        <tissue evidence="2">Muscle</tissue>
    </source>
</reference>
<evidence type="ECO:0000256" key="1">
    <source>
        <dbReference type="SAM" id="SignalP"/>
    </source>
</evidence>
<feature type="signal peptide" evidence="1">
    <location>
        <begin position="1"/>
        <end position="20"/>
    </location>
</feature>
<gene>
    <name evidence="2" type="ORF">BSL78_00444</name>
</gene>
<dbReference type="PROSITE" id="PS50231">
    <property type="entry name" value="RICIN_B_LECTIN"/>
    <property type="match status" value="1"/>
</dbReference>
<dbReference type="Proteomes" id="UP000230750">
    <property type="component" value="Unassembled WGS sequence"/>
</dbReference>
<dbReference type="SUPFAM" id="SSF50370">
    <property type="entry name" value="Ricin B-like lectins"/>
    <property type="match status" value="1"/>
</dbReference>
<protein>
    <submittedName>
        <fullName evidence="2">Ankyrin</fullName>
    </submittedName>
</protein>
<dbReference type="EMBL" id="MRZV01000008">
    <property type="protein sequence ID" value="PIK62652.1"/>
    <property type="molecule type" value="Genomic_DNA"/>
</dbReference>
<proteinExistence type="predicted"/>
<name>A0A2G8LQZ7_STIJA</name>
<comment type="caution">
    <text evidence="2">The sequence shown here is derived from an EMBL/GenBank/DDBJ whole genome shotgun (WGS) entry which is preliminary data.</text>
</comment>
<evidence type="ECO:0000313" key="2">
    <source>
        <dbReference type="EMBL" id="PIK62652.1"/>
    </source>
</evidence>